<keyword evidence="6" id="KW-1185">Reference proteome</keyword>
<evidence type="ECO:0000256" key="1">
    <source>
        <dbReference type="ARBA" id="ARBA00008857"/>
    </source>
</evidence>
<dbReference type="Gene3D" id="1.10.150.130">
    <property type="match status" value="1"/>
</dbReference>
<dbReference type="InterPro" id="IPR010998">
    <property type="entry name" value="Integrase_recombinase_N"/>
</dbReference>
<dbReference type="InterPro" id="IPR025269">
    <property type="entry name" value="SAM-like_dom"/>
</dbReference>
<evidence type="ECO:0000313" key="5">
    <source>
        <dbReference type="EMBL" id="GGZ61632.1"/>
    </source>
</evidence>
<dbReference type="Pfam" id="PF00589">
    <property type="entry name" value="Phage_integrase"/>
    <property type="match status" value="1"/>
</dbReference>
<dbReference type="InterPro" id="IPR011010">
    <property type="entry name" value="DNA_brk_join_enz"/>
</dbReference>
<organism evidence="5 6">
    <name type="scientific">Mesonia mobilis</name>
    <dbReference type="NCBI Taxonomy" id="369791"/>
    <lineage>
        <taxon>Bacteria</taxon>
        <taxon>Pseudomonadati</taxon>
        <taxon>Bacteroidota</taxon>
        <taxon>Flavobacteriia</taxon>
        <taxon>Flavobacteriales</taxon>
        <taxon>Flavobacteriaceae</taxon>
        <taxon>Mesonia</taxon>
    </lineage>
</organism>
<dbReference type="RefSeq" id="WP_027886317.1">
    <property type="nucleotide sequence ID" value="NZ_BMWY01000007.1"/>
</dbReference>
<dbReference type="InterPro" id="IPR035386">
    <property type="entry name" value="Arm-DNA-bind_5"/>
</dbReference>
<dbReference type="CDD" id="cd01185">
    <property type="entry name" value="INTN1_C_like"/>
    <property type="match status" value="1"/>
</dbReference>
<dbReference type="Gene3D" id="1.10.443.10">
    <property type="entry name" value="Intergrase catalytic core"/>
    <property type="match status" value="1"/>
</dbReference>
<evidence type="ECO:0000256" key="3">
    <source>
        <dbReference type="ARBA" id="ARBA00023172"/>
    </source>
</evidence>
<comment type="similarity">
    <text evidence="1">Belongs to the 'phage' integrase family.</text>
</comment>
<dbReference type="Pfam" id="PF17293">
    <property type="entry name" value="Arm-DNA-bind_5"/>
    <property type="match status" value="1"/>
</dbReference>
<evidence type="ECO:0000259" key="4">
    <source>
        <dbReference type="PROSITE" id="PS51898"/>
    </source>
</evidence>
<comment type="caution">
    <text evidence="5">The sequence shown here is derived from an EMBL/GenBank/DDBJ whole genome shotgun (WGS) entry which is preliminary data.</text>
</comment>
<dbReference type="GeneID" id="94370058"/>
<protein>
    <submittedName>
        <fullName evidence="5">Transposase</fullName>
    </submittedName>
</protein>
<dbReference type="InterPro" id="IPR050090">
    <property type="entry name" value="Tyrosine_recombinase_XerCD"/>
</dbReference>
<proteinExistence type="inferred from homology"/>
<dbReference type="SUPFAM" id="SSF56349">
    <property type="entry name" value="DNA breaking-rejoining enzymes"/>
    <property type="match status" value="1"/>
</dbReference>
<name>A0ABQ3BYH7_9FLAO</name>
<dbReference type="InterPro" id="IPR013762">
    <property type="entry name" value="Integrase-like_cat_sf"/>
</dbReference>
<reference evidence="6" key="1">
    <citation type="journal article" date="2019" name="Int. J. Syst. Evol. Microbiol.">
        <title>The Global Catalogue of Microorganisms (GCM) 10K type strain sequencing project: providing services to taxonomists for standard genome sequencing and annotation.</title>
        <authorList>
            <consortium name="The Broad Institute Genomics Platform"/>
            <consortium name="The Broad Institute Genome Sequencing Center for Infectious Disease"/>
            <person name="Wu L."/>
            <person name="Ma J."/>
        </authorList>
    </citation>
    <scope>NUCLEOTIDE SEQUENCE [LARGE SCALE GENOMIC DNA]</scope>
    <source>
        <strain evidence="6">KCTC 12708</strain>
    </source>
</reference>
<sequence length="406" mass="47716">MQTIKTFSIHFWINKSKRKDSNAPLYARITVEKKRVEISLKQMAPIEKWDKRSQQVKGRSFESKQINNYLDQCKAQLFNCYSDLKSRNELITAKKIKATFLGEDNDHKSLIELVTYHNDKMQSKLKWGTLKNYYSTEKYLKNFLNEKKHTSDIYLSELDYKFIVDFEHYLNSGKYLKKSQPLSNNGVMKHLERLKKLTNLALKLEWLDKDPFFQFKLKFQKFDRVFLNQQELEKLETSYLEKRVHQIVRDIFVFSCYTGLSYIDVKNLTKSHLTKGMNGKDWIFTQRAKSEEYVKIPLLPKAKQILQQYESDSIKEGKLLPVYSNQKINNYIKEICKLVGIPKSISFHSARHTFATTVTLNNGVPIETVSKLLGHSKLSTTQVYARVLQSKIGMDMDNLEERLKAI</sequence>
<keyword evidence="2" id="KW-0238">DNA-binding</keyword>
<dbReference type="InterPro" id="IPR002104">
    <property type="entry name" value="Integrase_catalytic"/>
</dbReference>
<dbReference type="Proteomes" id="UP000615593">
    <property type="component" value="Unassembled WGS sequence"/>
</dbReference>
<feature type="domain" description="Tyr recombinase" evidence="4">
    <location>
        <begin position="221"/>
        <end position="404"/>
    </location>
</feature>
<evidence type="ECO:0000256" key="2">
    <source>
        <dbReference type="ARBA" id="ARBA00023125"/>
    </source>
</evidence>
<accession>A0ABQ3BYH7</accession>
<keyword evidence="3" id="KW-0233">DNA recombination</keyword>
<evidence type="ECO:0000313" key="6">
    <source>
        <dbReference type="Proteomes" id="UP000615593"/>
    </source>
</evidence>
<dbReference type="PROSITE" id="PS51898">
    <property type="entry name" value="TYR_RECOMBINASE"/>
    <property type="match status" value="1"/>
</dbReference>
<dbReference type="Pfam" id="PF13102">
    <property type="entry name" value="Phage_int_SAM_5"/>
    <property type="match status" value="1"/>
</dbReference>
<dbReference type="PANTHER" id="PTHR30349">
    <property type="entry name" value="PHAGE INTEGRASE-RELATED"/>
    <property type="match status" value="1"/>
</dbReference>
<dbReference type="PANTHER" id="PTHR30349:SF64">
    <property type="entry name" value="PROPHAGE INTEGRASE INTD-RELATED"/>
    <property type="match status" value="1"/>
</dbReference>
<gene>
    <name evidence="5" type="ORF">GCM10008088_23910</name>
</gene>
<dbReference type="EMBL" id="BMWY01000007">
    <property type="protein sequence ID" value="GGZ61632.1"/>
    <property type="molecule type" value="Genomic_DNA"/>
</dbReference>